<dbReference type="HOGENOM" id="CLU_828552_0_0_7"/>
<proteinExistence type="predicted"/>
<dbReference type="AlphaFoldDB" id="B9L8S7"/>
<dbReference type="Gene3D" id="2.130.10.10">
    <property type="entry name" value="YVTN repeat-like/Quinoprotein amine dehydrogenase"/>
    <property type="match status" value="1"/>
</dbReference>
<reference evidence="1 2" key="1">
    <citation type="journal article" date="2009" name="PLoS Genet.">
        <title>Adaptations to submarine hydrothermal environments exemplified by the genome of Nautilia profundicola.</title>
        <authorList>
            <person name="Campbell B.J."/>
            <person name="Smith J.L."/>
            <person name="Hanson T.E."/>
            <person name="Klotz M.G."/>
            <person name="Stein L.Y."/>
            <person name="Lee C.K."/>
            <person name="Wu D."/>
            <person name="Robinson J.M."/>
            <person name="Khouri H.M."/>
            <person name="Eisen J.A."/>
            <person name="Cary S.C."/>
        </authorList>
    </citation>
    <scope>NUCLEOTIDE SEQUENCE [LARGE SCALE GENOMIC DNA]</scope>
    <source>
        <strain evidence="2">ATCC BAA-1463 / DSM 18972 / AmH</strain>
    </source>
</reference>
<dbReference type="KEGG" id="nam:NAMH_0619"/>
<dbReference type="PROSITE" id="PS51257">
    <property type="entry name" value="PROKAR_LIPOPROTEIN"/>
    <property type="match status" value="1"/>
</dbReference>
<dbReference type="OrthoDB" id="5328932at2"/>
<accession>B9L8S7</accession>
<dbReference type="STRING" id="598659.NAMH_0619"/>
<evidence type="ECO:0000313" key="2">
    <source>
        <dbReference type="Proteomes" id="UP000000448"/>
    </source>
</evidence>
<sequence>MRYLLILLVIFFTGCSVKVYEPKKTEHKKLPVNNEYKSLSEYTKNTLTFSTLKLKYVKKSDILDDGIRVEKVYFDKKGNELGKFIKINKDLAVSGKKLYVISQKKVYELPFLIFSATRKDNLVAVVFENGKYGVYDLNNKKMKFIFEGDGVLSVRYLHAQPLFYKDLILYPLLTGNVAVVELNNGKYIRSLNISQNQFNDNVIFLKIVNNQLFMATPSKLILFNPSYLIDYKADIKHIIDYDGCLYIFTADGTIIKLDSNLKELKKVKLPYASFFAPSVCNGNIWTVERGGYLLKITPELNVTVYTGNDFQTQYNEQLKLDGCRIYNADKVFMIE</sequence>
<evidence type="ECO:0000313" key="1">
    <source>
        <dbReference type="EMBL" id="ACM93251.1"/>
    </source>
</evidence>
<keyword evidence="1" id="KW-0449">Lipoprotein</keyword>
<dbReference type="eggNOG" id="ENOG50316V3">
    <property type="taxonomic scope" value="Bacteria"/>
</dbReference>
<dbReference type="SUPFAM" id="SSF50998">
    <property type="entry name" value="Quinoprotein alcohol dehydrogenase-like"/>
    <property type="match status" value="1"/>
</dbReference>
<protein>
    <submittedName>
        <fullName evidence="1">Lipoprotein</fullName>
    </submittedName>
</protein>
<dbReference type="Proteomes" id="UP000000448">
    <property type="component" value="Chromosome"/>
</dbReference>
<dbReference type="EMBL" id="CP001279">
    <property type="protein sequence ID" value="ACM93251.1"/>
    <property type="molecule type" value="Genomic_DNA"/>
</dbReference>
<organism evidence="1 2">
    <name type="scientific">Nautilia profundicola (strain ATCC BAA-1463 / DSM 18972 / AmH)</name>
    <dbReference type="NCBI Taxonomy" id="598659"/>
    <lineage>
        <taxon>Bacteria</taxon>
        <taxon>Pseudomonadati</taxon>
        <taxon>Campylobacterota</taxon>
        <taxon>Epsilonproteobacteria</taxon>
        <taxon>Nautiliales</taxon>
        <taxon>Nautiliaceae</taxon>
        <taxon>Nautilia</taxon>
    </lineage>
</organism>
<dbReference type="InterPro" id="IPR011047">
    <property type="entry name" value="Quinoprotein_ADH-like_sf"/>
</dbReference>
<gene>
    <name evidence="1" type="ordered locus">NAMH_0619</name>
</gene>
<keyword evidence="2" id="KW-1185">Reference proteome</keyword>
<name>B9L8S7_NAUPA</name>
<dbReference type="InterPro" id="IPR015943">
    <property type="entry name" value="WD40/YVTN_repeat-like_dom_sf"/>
</dbReference>
<dbReference type="RefSeq" id="WP_015902303.1">
    <property type="nucleotide sequence ID" value="NC_012115.1"/>
</dbReference>